<evidence type="ECO:0000313" key="1">
    <source>
        <dbReference type="EMBL" id="JAE27781.1"/>
    </source>
</evidence>
<proteinExistence type="predicted"/>
<dbReference type="EMBL" id="GBRH01170115">
    <property type="protein sequence ID" value="JAE27781.1"/>
    <property type="molecule type" value="Transcribed_RNA"/>
</dbReference>
<protein>
    <submittedName>
        <fullName evidence="1">Uncharacterized protein</fullName>
    </submittedName>
</protein>
<reference evidence="1" key="2">
    <citation type="journal article" date="2015" name="Data Brief">
        <title>Shoot transcriptome of the giant reed, Arundo donax.</title>
        <authorList>
            <person name="Barrero R.A."/>
            <person name="Guerrero F.D."/>
            <person name="Moolhuijzen P."/>
            <person name="Goolsby J.A."/>
            <person name="Tidwell J."/>
            <person name="Bellgard S.E."/>
            <person name="Bellgard M.I."/>
        </authorList>
    </citation>
    <scope>NUCLEOTIDE SEQUENCE</scope>
    <source>
        <tissue evidence="1">Shoot tissue taken approximately 20 cm above the soil surface</tissue>
    </source>
</reference>
<dbReference type="AlphaFoldDB" id="A0A0A9GYV8"/>
<accession>A0A0A9GYV8</accession>
<name>A0A0A9GYV8_ARUDO</name>
<sequence length="19" mass="2251">MAYECPSVSLMGRFSPRRY</sequence>
<organism evidence="1">
    <name type="scientific">Arundo donax</name>
    <name type="common">Giant reed</name>
    <name type="synonym">Donax arundinaceus</name>
    <dbReference type="NCBI Taxonomy" id="35708"/>
    <lineage>
        <taxon>Eukaryota</taxon>
        <taxon>Viridiplantae</taxon>
        <taxon>Streptophyta</taxon>
        <taxon>Embryophyta</taxon>
        <taxon>Tracheophyta</taxon>
        <taxon>Spermatophyta</taxon>
        <taxon>Magnoliopsida</taxon>
        <taxon>Liliopsida</taxon>
        <taxon>Poales</taxon>
        <taxon>Poaceae</taxon>
        <taxon>PACMAD clade</taxon>
        <taxon>Arundinoideae</taxon>
        <taxon>Arundineae</taxon>
        <taxon>Arundo</taxon>
    </lineage>
</organism>
<reference evidence="1" key="1">
    <citation type="submission" date="2014-09" db="EMBL/GenBank/DDBJ databases">
        <authorList>
            <person name="Magalhaes I.L.F."/>
            <person name="Oliveira U."/>
            <person name="Santos F.R."/>
            <person name="Vidigal T.H.D.A."/>
            <person name="Brescovit A.D."/>
            <person name="Santos A.J."/>
        </authorList>
    </citation>
    <scope>NUCLEOTIDE SEQUENCE</scope>
    <source>
        <tissue evidence="1">Shoot tissue taken approximately 20 cm above the soil surface</tissue>
    </source>
</reference>